<dbReference type="PANTHER" id="PTHR42918">
    <property type="entry name" value="LYSYL-TRNA SYNTHETASE"/>
    <property type="match status" value="1"/>
</dbReference>
<dbReference type="PANTHER" id="PTHR42918:SF15">
    <property type="entry name" value="LYSINE--TRNA LIGASE, CHLOROPLASTIC_MITOCHONDRIAL"/>
    <property type="match status" value="1"/>
</dbReference>
<evidence type="ECO:0000259" key="9">
    <source>
        <dbReference type="PROSITE" id="PS50862"/>
    </source>
</evidence>
<dbReference type="SUPFAM" id="SSF50249">
    <property type="entry name" value="Nucleic acid-binding proteins"/>
    <property type="match status" value="1"/>
</dbReference>
<evidence type="ECO:0000256" key="2">
    <source>
        <dbReference type="ARBA" id="ARBA00022723"/>
    </source>
</evidence>
<keyword evidence="3 7" id="KW-0547">Nucleotide-binding</keyword>
<dbReference type="InterPro" id="IPR004365">
    <property type="entry name" value="NA-bd_OB_tRNA"/>
</dbReference>
<dbReference type="GO" id="GO:0000049">
    <property type="term" value="F:tRNA binding"/>
    <property type="evidence" value="ECO:0007669"/>
    <property type="project" value="TreeGrafter"/>
</dbReference>
<dbReference type="PATRIC" id="fig|1619039.3.peg.174"/>
<dbReference type="InterPro" id="IPR002313">
    <property type="entry name" value="Lys-tRNA-ligase_II"/>
</dbReference>
<evidence type="ECO:0000256" key="8">
    <source>
        <dbReference type="RuleBase" id="RU000336"/>
    </source>
</evidence>
<dbReference type="PROSITE" id="PS50862">
    <property type="entry name" value="AA_TRNA_LIGASE_II"/>
    <property type="match status" value="1"/>
</dbReference>
<dbReference type="InterPro" id="IPR044136">
    <property type="entry name" value="Lys-tRNA-ligase_II_N"/>
</dbReference>
<dbReference type="EMBL" id="LCDO01000001">
    <property type="protein sequence ID" value="KKS57524.1"/>
    <property type="molecule type" value="Genomic_DNA"/>
</dbReference>
<evidence type="ECO:0000313" key="10">
    <source>
        <dbReference type="EMBL" id="KKS57524.1"/>
    </source>
</evidence>
<comment type="caution">
    <text evidence="7">Lacks conserved residue(s) required for the propagation of feature annotation.</text>
</comment>
<keyword evidence="1 7" id="KW-0436">Ligase</keyword>
<keyword evidence="7" id="KW-0648">Protein biosynthesis</keyword>
<dbReference type="SUPFAM" id="SSF55681">
    <property type="entry name" value="Class II aaRS and biotin synthetases"/>
    <property type="match status" value="1"/>
</dbReference>
<gene>
    <name evidence="7" type="primary">lysS</name>
    <name evidence="10" type="ORF">UV20_C0001G0164</name>
</gene>
<evidence type="ECO:0000256" key="4">
    <source>
        <dbReference type="ARBA" id="ARBA00022840"/>
    </source>
</evidence>
<dbReference type="Proteomes" id="UP000034837">
    <property type="component" value="Unassembled WGS sequence"/>
</dbReference>
<dbReference type="Gene3D" id="2.40.50.140">
    <property type="entry name" value="Nucleic acid-binding proteins"/>
    <property type="match status" value="1"/>
</dbReference>
<dbReference type="NCBIfam" id="NF001756">
    <property type="entry name" value="PRK00484.1"/>
    <property type="match status" value="1"/>
</dbReference>
<dbReference type="Gene3D" id="3.30.930.10">
    <property type="entry name" value="Bira Bifunctional Protein, Domain 2"/>
    <property type="match status" value="1"/>
</dbReference>
<feature type="domain" description="Aminoacyl-transfer RNA synthetases class-II family profile" evidence="9">
    <location>
        <begin position="181"/>
        <end position="494"/>
    </location>
</feature>
<keyword evidence="5 7" id="KW-0030">Aminoacyl-tRNA synthetase</keyword>
<dbReference type="HAMAP" id="MF_00252">
    <property type="entry name" value="Lys_tRNA_synth_class2"/>
    <property type="match status" value="1"/>
</dbReference>
<dbReference type="Pfam" id="PF01336">
    <property type="entry name" value="tRNA_anti-codon"/>
    <property type="match status" value="1"/>
</dbReference>
<dbReference type="InterPro" id="IPR004364">
    <property type="entry name" value="Aa-tRNA-synt_II"/>
</dbReference>
<comment type="subunit">
    <text evidence="7">Homodimer.</text>
</comment>
<dbReference type="GO" id="GO:0005524">
    <property type="term" value="F:ATP binding"/>
    <property type="evidence" value="ECO:0007669"/>
    <property type="project" value="UniProtKB-UniRule"/>
</dbReference>
<feature type="binding site" evidence="7">
    <location>
        <position position="413"/>
    </location>
    <ligand>
        <name>Mg(2+)</name>
        <dbReference type="ChEBI" id="CHEBI:18420"/>
        <label>1</label>
    </ligand>
</feature>
<evidence type="ECO:0000256" key="5">
    <source>
        <dbReference type="ARBA" id="ARBA00023146"/>
    </source>
</evidence>
<organism evidence="10 11">
    <name type="scientific">Candidatus Magasanikbacteria bacterium GW2011_GWA2_42_32</name>
    <dbReference type="NCBI Taxonomy" id="1619039"/>
    <lineage>
        <taxon>Bacteria</taxon>
        <taxon>Candidatus Magasanikiibacteriota</taxon>
    </lineage>
</organism>
<comment type="caution">
    <text evidence="10">The sequence shown here is derived from an EMBL/GenBank/DDBJ whole genome shotgun (WGS) entry which is preliminary data.</text>
</comment>
<comment type="subcellular location">
    <subcellularLocation>
        <location evidence="7">Cytoplasm</location>
    </subcellularLocation>
</comment>
<proteinExistence type="inferred from homology"/>
<protein>
    <recommendedName>
        <fullName evidence="7">Lysine--tRNA ligase</fullName>
        <ecNumber evidence="7">6.1.1.6</ecNumber>
    </recommendedName>
    <alternativeName>
        <fullName evidence="7">Lysyl-tRNA synthetase</fullName>
        <shortName evidence="7">LysRS</shortName>
    </alternativeName>
</protein>
<feature type="binding site" evidence="7">
    <location>
        <position position="413"/>
    </location>
    <ligand>
        <name>Mg(2+)</name>
        <dbReference type="ChEBI" id="CHEBI:18420"/>
        <label>2</label>
    </ligand>
</feature>
<comment type="cofactor">
    <cofactor evidence="7 8">
        <name>Mg(2+)</name>
        <dbReference type="ChEBI" id="CHEBI:18420"/>
    </cofactor>
    <text evidence="7 8">Binds 3 Mg(2+) ions per subunit.</text>
</comment>
<comment type="catalytic activity">
    <reaction evidence="6 7 8">
        <text>tRNA(Lys) + L-lysine + ATP = L-lysyl-tRNA(Lys) + AMP + diphosphate</text>
        <dbReference type="Rhea" id="RHEA:20792"/>
        <dbReference type="Rhea" id="RHEA-COMP:9696"/>
        <dbReference type="Rhea" id="RHEA-COMP:9697"/>
        <dbReference type="ChEBI" id="CHEBI:30616"/>
        <dbReference type="ChEBI" id="CHEBI:32551"/>
        <dbReference type="ChEBI" id="CHEBI:33019"/>
        <dbReference type="ChEBI" id="CHEBI:78442"/>
        <dbReference type="ChEBI" id="CHEBI:78529"/>
        <dbReference type="ChEBI" id="CHEBI:456215"/>
        <dbReference type="EC" id="6.1.1.6"/>
    </reaction>
</comment>
<dbReference type="CDD" id="cd00775">
    <property type="entry name" value="LysRS_core"/>
    <property type="match status" value="1"/>
</dbReference>
<dbReference type="GO" id="GO:0000287">
    <property type="term" value="F:magnesium ion binding"/>
    <property type="evidence" value="ECO:0007669"/>
    <property type="project" value="UniProtKB-UniRule"/>
</dbReference>
<dbReference type="EC" id="6.1.1.6" evidence="7"/>
<dbReference type="InterPro" id="IPR018149">
    <property type="entry name" value="Lys-tRNA-synth_II_C"/>
</dbReference>
<dbReference type="InterPro" id="IPR045864">
    <property type="entry name" value="aa-tRNA-synth_II/BPL/LPL"/>
</dbReference>
<keyword evidence="2 7" id="KW-0479">Metal-binding</keyword>
<dbReference type="GO" id="GO:0004824">
    <property type="term" value="F:lysine-tRNA ligase activity"/>
    <property type="evidence" value="ECO:0007669"/>
    <property type="project" value="UniProtKB-UniRule"/>
</dbReference>
<dbReference type="GO" id="GO:0006430">
    <property type="term" value="P:lysyl-tRNA aminoacylation"/>
    <property type="evidence" value="ECO:0007669"/>
    <property type="project" value="UniProtKB-UniRule"/>
</dbReference>
<evidence type="ECO:0000256" key="1">
    <source>
        <dbReference type="ARBA" id="ARBA00022598"/>
    </source>
</evidence>
<dbReference type="InterPro" id="IPR012340">
    <property type="entry name" value="NA-bd_OB-fold"/>
</dbReference>
<reference evidence="10 11" key="1">
    <citation type="journal article" date="2015" name="Nature">
        <title>rRNA introns, odd ribosomes, and small enigmatic genomes across a large radiation of phyla.</title>
        <authorList>
            <person name="Brown C.T."/>
            <person name="Hug L.A."/>
            <person name="Thomas B.C."/>
            <person name="Sharon I."/>
            <person name="Castelle C.J."/>
            <person name="Singh A."/>
            <person name="Wilkins M.J."/>
            <person name="Williams K.H."/>
            <person name="Banfield J.F."/>
        </authorList>
    </citation>
    <scope>NUCLEOTIDE SEQUENCE [LARGE SCALE GENOMIC DNA]</scope>
</reference>
<dbReference type="CDD" id="cd04322">
    <property type="entry name" value="LysRS_N"/>
    <property type="match status" value="1"/>
</dbReference>
<dbReference type="InterPro" id="IPR006195">
    <property type="entry name" value="aa-tRNA-synth_II"/>
</dbReference>
<dbReference type="Pfam" id="PF00152">
    <property type="entry name" value="tRNA-synt_2"/>
    <property type="match status" value="1"/>
</dbReference>
<evidence type="ECO:0000256" key="6">
    <source>
        <dbReference type="ARBA" id="ARBA00048573"/>
    </source>
</evidence>
<accession>A0A0G1A976</accession>
<keyword evidence="7" id="KW-0963">Cytoplasm</keyword>
<keyword evidence="4 7" id="KW-0067">ATP-binding</keyword>
<dbReference type="NCBIfam" id="TIGR00499">
    <property type="entry name" value="lysS_bact"/>
    <property type="match status" value="1"/>
</dbReference>
<sequence length="497" mass="57703">MSEEMQKTIIEETGVRLKKLEEIKKLGLNPFPSWGDLERKKIKNVVEDFERLSERQEIIEVAGRLRAIRGHGGSTFAHLNDDTDKIQIYFKKDEVGDDVYDFFSNLIDVGDFVAVKGSCFITKRGEKTLLVKSWQLLSKSLLPLPDKFHGLSDVEIRFRQRYLDLLSNPEVKEKALKRIQIVKSTRDFFDMEGFAEVETPILQPLYGGATAKPFITHHNALNTDLYLRIAPELYLKRLIVGGFEKVFEIARCFRNEGIDYSHNPEFTQIEFYWAYATYEDLMKLMEKFFSYLLPRLGMGLKFVYQGQEIDMTPPYPRKTFRELLIEYAKMDIEEFLESADLYVWSKKQGLELNKKDGRGKMLDDIYKHFVRPKIIQPLFMTDHPVELSPLAKRQEKSPAYVERMQLLVAGGFELCNGFSELNDPLDQEERLREQEELRKKGDEEAQRYDEDFVTALKHGLPPTAGLGMGIDRLSALLSDSHNLKEIILFPTLKPENK</sequence>
<evidence type="ECO:0000313" key="11">
    <source>
        <dbReference type="Proteomes" id="UP000034837"/>
    </source>
</evidence>
<evidence type="ECO:0000256" key="7">
    <source>
        <dbReference type="HAMAP-Rule" id="MF_00252"/>
    </source>
</evidence>
<dbReference type="PRINTS" id="PR00982">
    <property type="entry name" value="TRNASYNTHLYS"/>
</dbReference>
<comment type="similarity">
    <text evidence="7">Belongs to the class-II aminoacyl-tRNA synthetase family.</text>
</comment>
<dbReference type="AlphaFoldDB" id="A0A0G1A976"/>
<evidence type="ECO:0000256" key="3">
    <source>
        <dbReference type="ARBA" id="ARBA00022741"/>
    </source>
</evidence>
<keyword evidence="7 8" id="KW-0460">Magnesium</keyword>
<dbReference type="GO" id="GO:0005829">
    <property type="term" value="C:cytosol"/>
    <property type="evidence" value="ECO:0007669"/>
    <property type="project" value="TreeGrafter"/>
</dbReference>
<name>A0A0G1A976_9BACT</name>